<keyword evidence="1" id="KW-0472">Membrane</keyword>
<keyword evidence="3" id="KW-1185">Reference proteome</keyword>
<feature type="transmembrane region" description="Helical" evidence="1">
    <location>
        <begin position="12"/>
        <end position="29"/>
    </location>
</feature>
<keyword evidence="1" id="KW-0812">Transmembrane</keyword>
<evidence type="ECO:0000256" key="1">
    <source>
        <dbReference type="SAM" id="Phobius"/>
    </source>
</evidence>
<dbReference type="GO" id="GO:0022857">
    <property type="term" value="F:transmembrane transporter activity"/>
    <property type="evidence" value="ECO:0007669"/>
    <property type="project" value="InterPro"/>
</dbReference>
<evidence type="ECO:0000313" key="2">
    <source>
        <dbReference type="EMBL" id="KKW68034.1"/>
    </source>
</evidence>
<dbReference type="Pfam" id="PF04632">
    <property type="entry name" value="FUSC"/>
    <property type="match status" value="1"/>
</dbReference>
<accession>A0A0U1PZT4</accession>
<dbReference type="GO" id="GO:0005886">
    <property type="term" value="C:plasma membrane"/>
    <property type="evidence" value="ECO:0007669"/>
    <property type="project" value="InterPro"/>
</dbReference>
<feature type="transmembrane region" description="Helical" evidence="1">
    <location>
        <begin position="35"/>
        <end position="59"/>
    </location>
</feature>
<dbReference type="InterPro" id="IPR006726">
    <property type="entry name" value="PHBA_efflux_AaeB/fusaric-R"/>
</dbReference>
<dbReference type="AlphaFoldDB" id="A0A0U1PZT4"/>
<comment type="caution">
    <text evidence="2">The sequence shown here is derived from an EMBL/GenBank/DDBJ whole genome shotgun (WGS) entry which is preliminary data.</text>
</comment>
<evidence type="ECO:0000313" key="3">
    <source>
        <dbReference type="Proteomes" id="UP000050580"/>
    </source>
</evidence>
<protein>
    <submittedName>
        <fullName evidence="2">Uncharacterized protein</fullName>
    </submittedName>
</protein>
<dbReference type="STRING" id="1610491.AAV94_07725"/>
<dbReference type="Proteomes" id="UP000050580">
    <property type="component" value="Unassembled WGS sequence"/>
</dbReference>
<dbReference type="EMBL" id="LBNQ01000023">
    <property type="protein sequence ID" value="KKW68034.1"/>
    <property type="molecule type" value="Genomic_DNA"/>
</dbReference>
<name>A0A0U1PZT4_9BURK</name>
<reference evidence="2 3" key="1">
    <citation type="submission" date="2015-05" db="EMBL/GenBank/DDBJ databases">
        <title>Draft genome sequence of Lampropedia sp. CT6, isolated from the microbial mat of a hot water spring, located at Manikaran, India.</title>
        <authorList>
            <person name="Tripathi C."/>
            <person name="Rani P."/>
            <person name="Mahato N.K."/>
            <person name="Lal R."/>
        </authorList>
    </citation>
    <scope>NUCLEOTIDE SEQUENCE [LARGE SCALE GENOMIC DNA]</scope>
    <source>
        <strain evidence="2 3">CT6</strain>
    </source>
</reference>
<gene>
    <name evidence="2" type="ORF">AAV94_07725</name>
</gene>
<organism evidence="2 3">
    <name type="scientific">Lampropedia cohaerens</name>
    <dbReference type="NCBI Taxonomy" id="1610491"/>
    <lineage>
        <taxon>Bacteria</taxon>
        <taxon>Pseudomonadati</taxon>
        <taxon>Pseudomonadota</taxon>
        <taxon>Betaproteobacteria</taxon>
        <taxon>Burkholderiales</taxon>
        <taxon>Comamonadaceae</taxon>
        <taxon>Lampropedia</taxon>
    </lineage>
</organism>
<keyword evidence="1" id="KW-1133">Transmembrane helix</keyword>
<sequence length="119" mass="12688">MTHYWQSVKSYIPLMSGIAVAVVVIPAMMEPQLGMALAVDRLACTLIGGVCVAIIVGLFTPKAQQQSFQDEVRAFGQDVETEAQAILQGAAGAQISRLMHQTGELEARARLIAAGFRTG</sequence>
<proteinExistence type="predicted"/>